<dbReference type="EMBL" id="PRCE01000027">
    <property type="protein sequence ID" value="RTJ98271.1"/>
    <property type="molecule type" value="Genomic_DNA"/>
</dbReference>
<evidence type="ECO:0000256" key="2">
    <source>
        <dbReference type="ARBA" id="ARBA00022729"/>
    </source>
</evidence>
<dbReference type="GO" id="GO:0005576">
    <property type="term" value="C:extracellular region"/>
    <property type="evidence" value="ECO:0007669"/>
    <property type="project" value="UniProtKB-SubCell"/>
</dbReference>
<name>A0A431FXD7_CAMJU</name>
<keyword evidence="2" id="KW-0732">Signal</keyword>
<dbReference type="GO" id="GO:0005975">
    <property type="term" value="P:carbohydrate metabolic process"/>
    <property type="evidence" value="ECO:0007669"/>
    <property type="project" value="InterPro"/>
</dbReference>
<dbReference type="SUPFAM" id="SSF88713">
    <property type="entry name" value="Glycoside hydrolase/deacetylase"/>
    <property type="match status" value="1"/>
</dbReference>
<dbReference type="InterPro" id="IPR011330">
    <property type="entry name" value="Glyco_hydro/deAcase_b/a-brl"/>
</dbReference>
<dbReference type="GO" id="GO:0016810">
    <property type="term" value="F:hydrolase activity, acting on carbon-nitrogen (but not peptide) bonds"/>
    <property type="evidence" value="ECO:0007669"/>
    <property type="project" value="InterPro"/>
</dbReference>
<accession>A0A431FXD7</accession>
<evidence type="ECO:0000313" key="4">
    <source>
        <dbReference type="Proteomes" id="UP000286791"/>
    </source>
</evidence>
<dbReference type="InterPro" id="IPR002509">
    <property type="entry name" value="NODB_dom"/>
</dbReference>
<sequence>MKAIMYHYVRYSDKDFPFFRYLSVENFCKQLDFFEKHYGFVQFNDFLEVCNKPFKTQIFEKIKNKILLTFDDGFLDHFKFVMPELLKRNTFGLFFISTGVYQRKKALDVHRIHYLIGRYGGEVLVKLSNDLLDANMLENIPYFKEKTYTKQNNDFYTNEFKKLFNYYIKYEFRESILDKIVKLCNENDEDIFKNLYMNKDQLKTMHKNGMILGSHSVNHRVFSKLNNEEQEKEIHDSFSFLEKTIGNLNAKIFCYPYGGFHTFTDFTQKILNNANCNFSFNVESRDVILNDLINYPQALPRYDCNEFDFGKASCG</sequence>
<dbReference type="Pfam" id="PF01522">
    <property type="entry name" value="Polysacc_deac_1"/>
    <property type="match status" value="1"/>
</dbReference>
<dbReference type="Gene3D" id="3.20.20.370">
    <property type="entry name" value="Glycoside hydrolase/deacetylase"/>
    <property type="match status" value="1"/>
</dbReference>
<comment type="caution">
    <text evidence="3">The sequence shown here is derived from an EMBL/GenBank/DDBJ whole genome shotgun (WGS) entry which is preliminary data.</text>
</comment>
<protein>
    <submittedName>
        <fullName evidence="3">Polysaccharide deacetylase</fullName>
    </submittedName>
</protein>
<dbReference type="AlphaFoldDB" id="A0A431FXD7"/>
<dbReference type="CDD" id="cd10971">
    <property type="entry name" value="CE4_DAC_u2_5s"/>
    <property type="match status" value="1"/>
</dbReference>
<gene>
    <name evidence="3" type="ORF">C3H48_04685</name>
</gene>
<evidence type="ECO:0000313" key="3">
    <source>
        <dbReference type="EMBL" id="RTJ98271.1"/>
    </source>
</evidence>
<comment type="subcellular location">
    <subcellularLocation>
        <location evidence="1">Secreted</location>
    </subcellularLocation>
</comment>
<organism evidence="3 4">
    <name type="scientific">Campylobacter jejuni</name>
    <dbReference type="NCBI Taxonomy" id="197"/>
    <lineage>
        <taxon>Bacteria</taxon>
        <taxon>Pseudomonadati</taxon>
        <taxon>Campylobacterota</taxon>
        <taxon>Epsilonproteobacteria</taxon>
        <taxon>Campylobacterales</taxon>
        <taxon>Campylobacteraceae</taxon>
        <taxon>Campylobacter</taxon>
    </lineage>
</organism>
<evidence type="ECO:0000256" key="1">
    <source>
        <dbReference type="ARBA" id="ARBA00004613"/>
    </source>
</evidence>
<reference evidence="3 4" key="1">
    <citation type="journal article" date="2019" name="Appl. Environ. Microbiol.">
        <title>Population genetics and characterization of Campylobacter jejuni isolates in western jackdaws and game birds in Finland.</title>
        <authorList>
            <person name="Kovanen S."/>
            <person name="Rossi M."/>
            <person name="Pohja-Mykra M."/>
            <person name="Nieminen T."/>
            <person name="Raunio-Saarnisto M."/>
            <person name="Sauvala M."/>
            <person name="Fredriksson-Ahomaa M."/>
            <person name="Hanninen M.L."/>
            <person name="Kivisto R."/>
        </authorList>
    </citation>
    <scope>NUCLEOTIDE SEQUENCE [LARGE SCALE GENOMIC DNA]</scope>
    <source>
        <strain evidence="3 4">CB304</strain>
    </source>
</reference>
<dbReference type="PANTHER" id="PTHR34216:SF3">
    <property type="entry name" value="POLY-BETA-1,6-N-ACETYL-D-GLUCOSAMINE N-DEACETYLASE"/>
    <property type="match status" value="1"/>
</dbReference>
<dbReference type="InterPro" id="IPR051398">
    <property type="entry name" value="Polysacch_Deacetylase"/>
</dbReference>
<dbReference type="RefSeq" id="WP_002866675.1">
    <property type="nucleotide sequence ID" value="NZ_CAJPVE010000009.1"/>
</dbReference>
<dbReference type="PANTHER" id="PTHR34216">
    <property type="match status" value="1"/>
</dbReference>
<dbReference type="Proteomes" id="UP000286791">
    <property type="component" value="Unassembled WGS sequence"/>
</dbReference>
<proteinExistence type="predicted"/>
<dbReference type="PROSITE" id="PS51677">
    <property type="entry name" value="NODB"/>
    <property type="match status" value="1"/>
</dbReference>